<feature type="domain" description="DUF7730" evidence="1">
    <location>
        <begin position="72"/>
        <end position="116"/>
    </location>
</feature>
<feature type="domain" description="DUF7730" evidence="1">
    <location>
        <begin position="199"/>
        <end position="259"/>
    </location>
</feature>
<evidence type="ECO:0000259" key="1">
    <source>
        <dbReference type="Pfam" id="PF24864"/>
    </source>
</evidence>
<gene>
    <name evidence="2" type="ORF">DCS_08054</name>
</gene>
<dbReference type="STRING" id="98403.A0A151GG64"/>
<reference evidence="2 3" key="1">
    <citation type="journal article" date="2016" name="Sci. Rep.">
        <title>Insights into Adaptations to a Near-Obligate Nematode Endoparasitic Lifestyle from the Finished Genome of Drechmeria coniospora.</title>
        <authorList>
            <person name="Zhang L."/>
            <person name="Zhou Z."/>
            <person name="Guo Q."/>
            <person name="Fokkens L."/>
            <person name="Miskei M."/>
            <person name="Pocsi I."/>
            <person name="Zhang W."/>
            <person name="Chen M."/>
            <person name="Wang L."/>
            <person name="Sun Y."/>
            <person name="Donzelli B.G."/>
            <person name="Gibson D.M."/>
            <person name="Nelson D.R."/>
            <person name="Luo J.G."/>
            <person name="Rep M."/>
            <person name="Liu H."/>
            <person name="Yang S."/>
            <person name="Wang J."/>
            <person name="Krasnoff S.B."/>
            <person name="Xu Y."/>
            <person name="Molnar I."/>
            <person name="Lin M."/>
        </authorList>
    </citation>
    <scope>NUCLEOTIDE SEQUENCE [LARGE SCALE GENOMIC DNA]</scope>
    <source>
        <strain evidence="2 3">ARSEF 6962</strain>
    </source>
</reference>
<dbReference type="EMBL" id="LAYC01000003">
    <property type="protein sequence ID" value="KYK56088.1"/>
    <property type="molecule type" value="Genomic_DNA"/>
</dbReference>
<dbReference type="PANTHER" id="PTHR38790:SF4">
    <property type="entry name" value="2EXR DOMAIN-CONTAINING PROTEIN"/>
    <property type="match status" value="1"/>
</dbReference>
<dbReference type="RefSeq" id="XP_040655440.1">
    <property type="nucleotide sequence ID" value="XM_040805336.1"/>
</dbReference>
<organism evidence="2 3">
    <name type="scientific">Drechmeria coniospora</name>
    <name type="common">Nematophagous fungus</name>
    <name type="synonym">Meria coniospora</name>
    <dbReference type="NCBI Taxonomy" id="98403"/>
    <lineage>
        <taxon>Eukaryota</taxon>
        <taxon>Fungi</taxon>
        <taxon>Dikarya</taxon>
        <taxon>Ascomycota</taxon>
        <taxon>Pezizomycotina</taxon>
        <taxon>Sordariomycetes</taxon>
        <taxon>Hypocreomycetidae</taxon>
        <taxon>Hypocreales</taxon>
        <taxon>Ophiocordycipitaceae</taxon>
        <taxon>Drechmeria</taxon>
    </lineage>
</organism>
<comment type="caution">
    <text evidence="2">The sequence shown here is derived from an EMBL/GenBank/DDBJ whole genome shotgun (WGS) entry which is preliminary data.</text>
</comment>
<dbReference type="InterPro" id="IPR056632">
    <property type="entry name" value="DUF7730"/>
</dbReference>
<accession>A0A151GG64</accession>
<protein>
    <recommendedName>
        <fullName evidence="1">DUF7730 domain-containing protein</fullName>
    </recommendedName>
</protein>
<dbReference type="PANTHER" id="PTHR38790">
    <property type="entry name" value="2EXR DOMAIN-CONTAINING PROTEIN-RELATED"/>
    <property type="match status" value="1"/>
</dbReference>
<keyword evidence="3" id="KW-1185">Reference proteome</keyword>
<proteinExistence type="predicted"/>
<sequence>MPTAGSRFAARYPKLKAVVGLPWVTLRWVCWRIMRGRVDTSLRKLPAQRQRPLTPTPSSTMDMKDPGTVVAKSAFFQRLPVEIRRRILIEAFGGRTVHMDLIYDHEPRTPRRCRCPAPDEASPWKGYRHGGFSRVDVQYWQPKRWMWRSSVCHRNPPEPNDTAYLPQPPEDLCRFGGEDGEVCGLWPGHAPGKCGIGAMGWLLTCRQAYVEGIEVLYATNTIHCASQELLLRLDKFLLPQRRWSMASVELIWEFAEPRLQDTILDHANYTYFLRTVPTVLPRVRSFYLSVQWPKYFPEHVGIPDPGEEEFQTDETLIMEPLDHLVRRLGPHVRECAVAIPSTLYGPRRRRAVAAGGVVEYACYEGIERLWRPLRGSPHRDGYWLRHGHKNIRVPDVDELSGITMEDLVLYSKELW</sequence>
<dbReference type="GeneID" id="63720697"/>
<evidence type="ECO:0000313" key="3">
    <source>
        <dbReference type="Proteomes" id="UP000076580"/>
    </source>
</evidence>
<evidence type="ECO:0000313" key="2">
    <source>
        <dbReference type="EMBL" id="KYK56088.1"/>
    </source>
</evidence>
<dbReference type="Pfam" id="PF24864">
    <property type="entry name" value="DUF7730"/>
    <property type="match status" value="2"/>
</dbReference>
<dbReference type="Proteomes" id="UP000076580">
    <property type="component" value="Chromosome 03"/>
</dbReference>
<dbReference type="InParanoid" id="A0A151GG64"/>
<dbReference type="AlphaFoldDB" id="A0A151GG64"/>
<name>A0A151GG64_DRECN</name>